<name>A0ABV7L3N2_9PROT</name>
<dbReference type="Proteomes" id="UP001595528">
    <property type="component" value="Unassembled WGS sequence"/>
</dbReference>
<proteinExistence type="predicted"/>
<dbReference type="EMBL" id="JBHRTR010000028">
    <property type="protein sequence ID" value="MFC3228913.1"/>
    <property type="molecule type" value="Genomic_DNA"/>
</dbReference>
<evidence type="ECO:0000313" key="1">
    <source>
        <dbReference type="EMBL" id="MFC3228913.1"/>
    </source>
</evidence>
<comment type="caution">
    <text evidence="1">The sequence shown here is derived from an EMBL/GenBank/DDBJ whole genome shotgun (WGS) entry which is preliminary data.</text>
</comment>
<protein>
    <submittedName>
        <fullName evidence="1">Formate dehydrogenase subunit delta</fullName>
    </submittedName>
</protein>
<organism evidence="1 2">
    <name type="scientific">Marinibaculum pumilum</name>
    <dbReference type="NCBI Taxonomy" id="1766165"/>
    <lineage>
        <taxon>Bacteria</taxon>
        <taxon>Pseudomonadati</taxon>
        <taxon>Pseudomonadota</taxon>
        <taxon>Alphaproteobacteria</taxon>
        <taxon>Rhodospirillales</taxon>
        <taxon>Rhodospirillaceae</taxon>
        <taxon>Marinibaculum</taxon>
    </lineage>
</organism>
<dbReference type="InterPro" id="IPR021074">
    <property type="entry name" value="Formate_DH_dsu"/>
</dbReference>
<evidence type="ECO:0000313" key="2">
    <source>
        <dbReference type="Proteomes" id="UP001595528"/>
    </source>
</evidence>
<accession>A0ABV7L3N2</accession>
<sequence>MQDAELIRMANQIAANLAALPEAEARAGIADHLRQFWDPRMRGQWQRILAARPAGLHPLLVPEGR</sequence>
<keyword evidence="2" id="KW-1185">Reference proteome</keyword>
<gene>
    <name evidence="1" type="ORF">ACFOGJ_16830</name>
</gene>
<dbReference type="Pfam" id="PF11390">
    <property type="entry name" value="FdsD"/>
    <property type="match status" value="1"/>
</dbReference>
<reference evidence="2" key="1">
    <citation type="journal article" date="2019" name="Int. J. Syst. Evol. Microbiol.">
        <title>The Global Catalogue of Microorganisms (GCM) 10K type strain sequencing project: providing services to taxonomists for standard genome sequencing and annotation.</title>
        <authorList>
            <consortium name="The Broad Institute Genomics Platform"/>
            <consortium name="The Broad Institute Genome Sequencing Center for Infectious Disease"/>
            <person name="Wu L."/>
            <person name="Ma J."/>
        </authorList>
    </citation>
    <scope>NUCLEOTIDE SEQUENCE [LARGE SCALE GENOMIC DNA]</scope>
    <source>
        <strain evidence="2">KCTC 42964</strain>
    </source>
</reference>
<dbReference type="RefSeq" id="WP_379902490.1">
    <property type="nucleotide sequence ID" value="NZ_JBHRTR010000028.1"/>
</dbReference>